<dbReference type="NCBIfam" id="TIGR00173">
    <property type="entry name" value="menD"/>
    <property type="match status" value="1"/>
</dbReference>
<keyword evidence="3 6" id="KW-0460">Magnesium</keyword>
<keyword evidence="1 6" id="KW-0808">Transferase</keyword>
<evidence type="ECO:0000256" key="2">
    <source>
        <dbReference type="ARBA" id="ARBA00022723"/>
    </source>
</evidence>
<evidence type="ECO:0000256" key="6">
    <source>
        <dbReference type="HAMAP-Rule" id="MF_01659"/>
    </source>
</evidence>
<accession>A0A5J6V8L0</accession>
<dbReference type="InterPro" id="IPR004433">
    <property type="entry name" value="MenaQ_synth_MenD"/>
</dbReference>
<comment type="function">
    <text evidence="6">Catalyzes the thiamine diphosphate-dependent decarboxylation of 2-oxoglutarate and the subsequent addition of the resulting succinic semialdehyde-thiamine pyrophosphate anion to isochorismate to yield 2-succinyl-5-enolpyruvyl-6-hydroxy-3-cyclohexene-1-carboxylate (SEPHCHC).</text>
</comment>
<keyword evidence="5 6" id="KW-0464">Manganese</keyword>
<evidence type="ECO:0000256" key="7">
    <source>
        <dbReference type="SAM" id="MobiDB-lite"/>
    </source>
</evidence>
<dbReference type="AlphaFoldDB" id="A0A5J6V8L0"/>
<dbReference type="InterPro" id="IPR029061">
    <property type="entry name" value="THDP-binding"/>
</dbReference>
<evidence type="ECO:0000256" key="4">
    <source>
        <dbReference type="ARBA" id="ARBA00023052"/>
    </source>
</evidence>
<dbReference type="CDD" id="cd07037">
    <property type="entry name" value="TPP_PYR_MenD"/>
    <property type="match status" value="1"/>
</dbReference>
<evidence type="ECO:0000256" key="3">
    <source>
        <dbReference type="ARBA" id="ARBA00022842"/>
    </source>
</evidence>
<dbReference type="UniPathway" id="UPA00079"/>
<dbReference type="GO" id="GO:0030145">
    <property type="term" value="F:manganese ion binding"/>
    <property type="evidence" value="ECO:0007669"/>
    <property type="project" value="UniProtKB-UniRule"/>
</dbReference>
<dbReference type="CDD" id="cd02009">
    <property type="entry name" value="TPP_SHCHC_synthase"/>
    <property type="match status" value="1"/>
</dbReference>
<protein>
    <recommendedName>
        <fullName evidence="6">2-succinyl-5-enolpyruvyl-6-hydroxy-3-cyclohexene-1-carboxylate synthase</fullName>
        <shortName evidence="6">SEPHCHC synthase</shortName>
        <ecNumber evidence="6">2.2.1.9</ecNumber>
    </recommendedName>
    <alternativeName>
        <fullName evidence="6">Menaquinone biosynthesis protein MenD</fullName>
    </alternativeName>
</protein>
<feature type="region of interest" description="Disordered" evidence="7">
    <location>
        <begin position="646"/>
        <end position="698"/>
    </location>
</feature>
<dbReference type="GO" id="GO:0000287">
    <property type="term" value="F:magnesium ion binding"/>
    <property type="evidence" value="ECO:0007669"/>
    <property type="project" value="UniProtKB-UniRule"/>
</dbReference>
<proteinExistence type="inferred from homology"/>
<organism evidence="9 10">
    <name type="scientific">Ornithinimicrobium pratense</name>
    <dbReference type="NCBI Taxonomy" id="2593973"/>
    <lineage>
        <taxon>Bacteria</taxon>
        <taxon>Bacillati</taxon>
        <taxon>Actinomycetota</taxon>
        <taxon>Actinomycetes</taxon>
        <taxon>Micrococcales</taxon>
        <taxon>Ornithinimicrobiaceae</taxon>
        <taxon>Ornithinimicrobium</taxon>
    </lineage>
</organism>
<dbReference type="OrthoDB" id="9791859at2"/>
<dbReference type="Pfam" id="PF02776">
    <property type="entry name" value="TPP_enzyme_N"/>
    <property type="match status" value="1"/>
</dbReference>
<sequence>MGVVDHPPAGGRAHVQGEDERRDGVRELDVEVRGHTAHCTAERGTIVPVHPSTALATVLVDELVRGGVREAVLAPGSRSAPLAYALEEADRHGRLRLHVRIDERSAGFLALGLARASGAPVAVVTTSGTAVANLHPAVLEAHHSHVPLVVLSADRPGELRGTGANQTTHQPGIFAGAVRREVDLPAPESVSARTAAFWRSTVCRALAAALDHAARGSGWIRSGPVHLNVSFRDPLAPELDTAGQGLAGELPPELHGRPDGSPWTVVWDVPLADPAVDVDDAAAAVDSGESAGGSRTVVLLGDLGDARRHGAALAWAERHGYPVLAEPFGWLPHGRTVVPHGVLVAGDAATVDALAPERVVVVGRLTLFREFGSLLRRPGVVVEQVSAAPSWTDPSHVVREVHGALALHRPWHPAPQGWAQSWLQAGRAWTERVREVAGFDRADSPPTGVAVATTVAAALGEEDFLVLGSSNAPRDLAVGLGALPQTGSPVVYASRGLAGIDGTVATAVGVALAGIGEHIRPGRTVALMGDLTFLHDAGALLVGPGEPRPDLTVVVVNDDGGGIFSTLEYGEPARSASAASAAATERLFGTPHGTDLGALCAGYRVGHRLVGSLAELADQLGRPAEGIRVLEVRVDRAGHRALRDALRAAPARPPAQKSIAPSGSTSARIARDSSRTAPERSSRPDRAGTIAASERPPR</sequence>
<keyword evidence="4 6" id="KW-0786">Thiamine pyrophosphate</keyword>
<evidence type="ECO:0000256" key="5">
    <source>
        <dbReference type="ARBA" id="ARBA00023211"/>
    </source>
</evidence>
<dbReference type="Proteomes" id="UP000326546">
    <property type="component" value="Chromosome"/>
</dbReference>
<dbReference type="Gene3D" id="3.40.50.970">
    <property type="match status" value="2"/>
</dbReference>
<comment type="similarity">
    <text evidence="6">Belongs to the TPP enzyme family. MenD subfamily.</text>
</comment>
<feature type="region of interest" description="Disordered" evidence="7">
    <location>
        <begin position="1"/>
        <end position="23"/>
    </location>
</feature>
<comment type="cofactor">
    <cofactor evidence="6">
        <name>Mg(2+)</name>
        <dbReference type="ChEBI" id="CHEBI:18420"/>
    </cofactor>
    <cofactor evidence="6">
        <name>Mn(2+)</name>
        <dbReference type="ChEBI" id="CHEBI:29035"/>
    </cofactor>
</comment>
<keyword evidence="2 6" id="KW-0479">Metal-binding</keyword>
<evidence type="ECO:0000259" key="8">
    <source>
        <dbReference type="Pfam" id="PF02776"/>
    </source>
</evidence>
<comment type="subunit">
    <text evidence="6">Homodimer.</text>
</comment>
<dbReference type="InterPro" id="IPR012001">
    <property type="entry name" value="Thiamin_PyroP_enz_TPP-bd_dom"/>
</dbReference>
<dbReference type="GO" id="GO:0009234">
    <property type="term" value="P:menaquinone biosynthetic process"/>
    <property type="evidence" value="ECO:0007669"/>
    <property type="project" value="UniProtKB-UniRule"/>
</dbReference>
<dbReference type="PANTHER" id="PTHR42916:SF1">
    <property type="entry name" value="PROTEIN PHYLLO, CHLOROPLASTIC"/>
    <property type="match status" value="1"/>
</dbReference>
<evidence type="ECO:0000256" key="1">
    <source>
        <dbReference type="ARBA" id="ARBA00022679"/>
    </source>
</evidence>
<dbReference type="GO" id="GO:0070204">
    <property type="term" value="F:2-succinyl-5-enolpyruvyl-6-hydroxy-3-cyclohexene-1-carboxylic-acid synthase activity"/>
    <property type="evidence" value="ECO:0007669"/>
    <property type="project" value="UniProtKB-UniRule"/>
</dbReference>
<dbReference type="HAMAP" id="MF_01659">
    <property type="entry name" value="MenD"/>
    <property type="match status" value="1"/>
</dbReference>
<dbReference type="EMBL" id="CP044427">
    <property type="protein sequence ID" value="QFG69413.1"/>
    <property type="molecule type" value="Genomic_DNA"/>
</dbReference>
<comment type="cofactor">
    <cofactor evidence="6">
        <name>thiamine diphosphate</name>
        <dbReference type="ChEBI" id="CHEBI:58937"/>
    </cofactor>
    <text evidence="6">Binds 1 thiamine pyrophosphate per subunit.</text>
</comment>
<name>A0A5J6V8L0_9MICO</name>
<keyword evidence="6" id="KW-0474">Menaquinone biosynthesis</keyword>
<dbReference type="GO" id="GO:0030976">
    <property type="term" value="F:thiamine pyrophosphate binding"/>
    <property type="evidence" value="ECO:0007669"/>
    <property type="project" value="UniProtKB-UniRule"/>
</dbReference>
<feature type="compositionally biased region" description="Basic and acidic residues" evidence="7">
    <location>
        <begin position="669"/>
        <end position="686"/>
    </location>
</feature>
<comment type="pathway">
    <text evidence="6">Quinol/quinone metabolism; 1,4-dihydroxy-2-naphthoate biosynthesis; 1,4-dihydroxy-2-naphthoate from chorismate: step 2/7.</text>
</comment>
<feature type="domain" description="Thiamine pyrophosphate enzyme N-terminal TPP-binding" evidence="8">
    <location>
        <begin position="55"/>
        <end position="168"/>
    </location>
</feature>
<dbReference type="SUPFAM" id="SSF52518">
    <property type="entry name" value="Thiamin diphosphate-binding fold (THDP-binding)"/>
    <property type="match status" value="2"/>
</dbReference>
<reference evidence="9 10" key="1">
    <citation type="submission" date="2019-09" db="EMBL/GenBank/DDBJ databases">
        <title>Serinicoccus pratensis sp. nov., isolated from meadow soil.</title>
        <authorList>
            <person name="Zhang W."/>
        </authorList>
    </citation>
    <scope>NUCLEOTIDE SEQUENCE [LARGE SCALE GENOMIC DNA]</scope>
    <source>
        <strain evidence="9 10">W204</strain>
    </source>
</reference>
<dbReference type="UniPathway" id="UPA01057">
    <property type="reaction ID" value="UER00164"/>
</dbReference>
<comment type="pathway">
    <text evidence="6">Quinol/quinone metabolism; menaquinone biosynthesis.</text>
</comment>
<dbReference type="PANTHER" id="PTHR42916">
    <property type="entry name" value="2-SUCCINYL-5-ENOLPYRUVYL-6-HYDROXY-3-CYCLOHEXENE-1-CARBOXYLATE SYNTHASE"/>
    <property type="match status" value="1"/>
</dbReference>
<evidence type="ECO:0000313" key="9">
    <source>
        <dbReference type="EMBL" id="QFG69413.1"/>
    </source>
</evidence>
<dbReference type="Gene3D" id="3.40.50.1220">
    <property type="entry name" value="TPP-binding domain"/>
    <property type="match status" value="1"/>
</dbReference>
<dbReference type="EC" id="2.2.1.9" evidence="6"/>
<gene>
    <name evidence="6 9" type="primary">menD</name>
    <name evidence="9" type="ORF">FY030_12490</name>
</gene>
<evidence type="ECO:0000313" key="10">
    <source>
        <dbReference type="Proteomes" id="UP000326546"/>
    </source>
</evidence>
<keyword evidence="10" id="KW-1185">Reference proteome</keyword>
<dbReference type="KEGG" id="serw:FY030_12490"/>
<comment type="catalytic activity">
    <reaction evidence="6">
        <text>isochorismate + 2-oxoglutarate + H(+) = 5-enolpyruvoyl-6-hydroxy-2-succinyl-cyclohex-3-ene-1-carboxylate + CO2</text>
        <dbReference type="Rhea" id="RHEA:25593"/>
        <dbReference type="ChEBI" id="CHEBI:15378"/>
        <dbReference type="ChEBI" id="CHEBI:16526"/>
        <dbReference type="ChEBI" id="CHEBI:16810"/>
        <dbReference type="ChEBI" id="CHEBI:29780"/>
        <dbReference type="ChEBI" id="CHEBI:58818"/>
        <dbReference type="EC" id="2.2.1.9"/>
    </reaction>
</comment>